<sequence length="814" mass="93958">MQERVKCKELSKKLKEVGRERDMLQVVMDHQVQKLLEKVKGKELQIEEYKGDEQQPSDKEVRIEELEKQVASLKLEIDAAISSEVNVQKKMLCEELEEKKQEIEHLNEELRKRTFNLQELVNKELWDKNREIERLNKVCEKKQTEVVNLRNQLQSQEEELGLLNWKLQELGEHISANISKITERKEEPVSYREKCVAEIEENNAKINDIEYLKKKLSVELQKNEDMAKECLRWKLEAEQNDKSRKELLNACTSLMTRLEELATFLDSLLPLLGAKKRRMLQQVIDRSREASRSVSISFLDQTLPSNNLSNTSAAPILPDFSQVDFCSEDDILDVTLIPKENVDEQNVEVVQIREQLESLVEKLKEARLSPEQKKKEHKCASVWTVRSHQGNTSLELPQIRCDSVILEDITEGSLLESFESDKEDTYQNLTYAEKKSITVAESQTGGEQFQEKSNLGSESEGWSEPDRNVSMARIGLREEMSAVMPSSDESSDSMPKPCHPPSSRKRHEEVRRLHMKVKHLEKLNRSLLTELRVREKIVDAVHAAHSSEIHVNGLVTKTLLEEIKKQREKLLSSLSHNEFIRNQLEGALTSSIGEMEGKKNLISQLKEMSLELERSCSLCLDLERRCISLESERTTLKKILEGLRTEADTARASLKEKENEMLEAQCSLLDLRNKNLVLESSASAAESRAEEANARVLLLEGRIAEIDSSLKNAQNSWSQAAASWEQEKQVLKDAHFREVSDLRANASKMKSEFEKSNHDLRLSSERVHKKLEETLWERNLADSEWKQSYEKQSELRSRLEEEMTKTREIETSHK</sequence>
<proteinExistence type="predicted"/>
<dbReference type="STRING" id="13249.T1HRH1"/>
<feature type="compositionally biased region" description="Polar residues" evidence="2">
    <location>
        <begin position="441"/>
        <end position="457"/>
    </location>
</feature>
<dbReference type="EMBL" id="ACPB03020770">
    <property type="status" value="NOT_ANNOTATED_CDS"/>
    <property type="molecule type" value="Genomic_DNA"/>
</dbReference>
<dbReference type="AlphaFoldDB" id="T1HRH1"/>
<dbReference type="VEuPathDB" id="VectorBase:RPRC006641"/>
<reference evidence="3" key="1">
    <citation type="submission" date="2015-05" db="UniProtKB">
        <authorList>
            <consortium name="EnsemblMetazoa"/>
        </authorList>
    </citation>
    <scope>IDENTIFICATION</scope>
</reference>
<feature type="coiled-coil region" evidence="1">
    <location>
        <begin position="32"/>
        <end position="166"/>
    </location>
</feature>
<feature type="region of interest" description="Disordered" evidence="2">
    <location>
        <begin position="441"/>
        <end position="468"/>
    </location>
</feature>
<keyword evidence="1" id="KW-0175">Coiled coil</keyword>
<evidence type="ECO:0000313" key="4">
    <source>
        <dbReference type="Proteomes" id="UP000015103"/>
    </source>
</evidence>
<name>T1HRH1_RHOPR</name>
<dbReference type="InParanoid" id="T1HRH1"/>
<accession>T1HRH1</accession>
<dbReference type="EnsemblMetazoa" id="RPRC006641-RA">
    <property type="protein sequence ID" value="RPRC006641-PA"/>
    <property type="gene ID" value="RPRC006641"/>
</dbReference>
<evidence type="ECO:0000256" key="1">
    <source>
        <dbReference type="SAM" id="Coils"/>
    </source>
</evidence>
<feature type="coiled-coil region" evidence="1">
    <location>
        <begin position="342"/>
        <end position="369"/>
    </location>
</feature>
<evidence type="ECO:0000256" key="2">
    <source>
        <dbReference type="SAM" id="MobiDB-lite"/>
    </source>
</evidence>
<feature type="coiled-coil region" evidence="1">
    <location>
        <begin position="640"/>
        <end position="702"/>
    </location>
</feature>
<dbReference type="eggNOG" id="ENOG502RU88">
    <property type="taxonomic scope" value="Eukaryota"/>
</dbReference>
<dbReference type="Proteomes" id="UP000015103">
    <property type="component" value="Unassembled WGS sequence"/>
</dbReference>
<keyword evidence="4" id="KW-1185">Reference proteome</keyword>
<dbReference type="HOGENOM" id="CLU_347042_0_0_1"/>
<feature type="region of interest" description="Disordered" evidence="2">
    <location>
        <begin position="482"/>
        <end position="509"/>
    </location>
</feature>
<organism evidence="3 4">
    <name type="scientific">Rhodnius prolixus</name>
    <name type="common">Triatomid bug</name>
    <dbReference type="NCBI Taxonomy" id="13249"/>
    <lineage>
        <taxon>Eukaryota</taxon>
        <taxon>Metazoa</taxon>
        <taxon>Ecdysozoa</taxon>
        <taxon>Arthropoda</taxon>
        <taxon>Hexapoda</taxon>
        <taxon>Insecta</taxon>
        <taxon>Pterygota</taxon>
        <taxon>Neoptera</taxon>
        <taxon>Paraneoptera</taxon>
        <taxon>Hemiptera</taxon>
        <taxon>Heteroptera</taxon>
        <taxon>Panheteroptera</taxon>
        <taxon>Cimicomorpha</taxon>
        <taxon>Reduviidae</taxon>
        <taxon>Triatominae</taxon>
        <taxon>Rhodnius</taxon>
    </lineage>
</organism>
<feature type="compositionally biased region" description="Low complexity" evidence="2">
    <location>
        <begin position="484"/>
        <end position="495"/>
    </location>
</feature>
<evidence type="ECO:0000313" key="3">
    <source>
        <dbReference type="EnsemblMetazoa" id="RPRC006641-PA"/>
    </source>
</evidence>
<protein>
    <submittedName>
        <fullName evidence="3">Uncharacterized protein</fullName>
    </submittedName>
</protein>